<dbReference type="EMBL" id="UZAH01028943">
    <property type="protein sequence ID" value="VDP03315.1"/>
    <property type="molecule type" value="Genomic_DNA"/>
</dbReference>
<dbReference type="GO" id="GO:0008234">
    <property type="term" value="F:cysteine-type peptidase activity"/>
    <property type="evidence" value="ECO:0007669"/>
    <property type="project" value="InterPro"/>
</dbReference>
<dbReference type="InterPro" id="IPR038765">
    <property type="entry name" value="Papain-like_cys_pep_sf"/>
</dbReference>
<dbReference type="Pfam" id="PF00112">
    <property type="entry name" value="Peptidase_C1"/>
    <property type="match status" value="1"/>
</dbReference>
<protein>
    <recommendedName>
        <fullName evidence="1">Peptidase C1A papain C-terminal domain-containing protein</fullName>
    </recommendedName>
</protein>
<reference evidence="2" key="1">
    <citation type="submission" date="2018-11" db="EMBL/GenBank/DDBJ databases">
        <authorList>
            <consortium name="Pathogen Informatics"/>
        </authorList>
    </citation>
    <scope>NUCLEOTIDE SEQUENCE [LARGE SCALE GENOMIC DNA]</scope>
</reference>
<evidence type="ECO:0000313" key="2">
    <source>
        <dbReference type="EMBL" id="VDP03315.1"/>
    </source>
</evidence>
<dbReference type="GO" id="GO:0006508">
    <property type="term" value="P:proteolysis"/>
    <property type="evidence" value="ECO:0007669"/>
    <property type="project" value="InterPro"/>
</dbReference>
<organism evidence="2">
    <name type="scientific">Heligmosomoides polygyrus</name>
    <name type="common">Parasitic roundworm</name>
    <dbReference type="NCBI Taxonomy" id="6339"/>
    <lineage>
        <taxon>Eukaryota</taxon>
        <taxon>Metazoa</taxon>
        <taxon>Ecdysozoa</taxon>
        <taxon>Nematoda</taxon>
        <taxon>Chromadorea</taxon>
        <taxon>Rhabditida</taxon>
        <taxon>Rhabditina</taxon>
        <taxon>Rhabditomorpha</taxon>
        <taxon>Strongyloidea</taxon>
        <taxon>Heligmosomidae</taxon>
        <taxon>Heligmosomoides</taxon>
    </lineage>
</organism>
<name>A0A3P8B8X5_HELPZ</name>
<dbReference type="AlphaFoldDB" id="A0A3P8B8X5"/>
<dbReference type="OrthoDB" id="5859020at2759"/>
<dbReference type="InterPro" id="IPR000668">
    <property type="entry name" value="Peptidase_C1A_C"/>
</dbReference>
<dbReference type="SMART" id="SM00645">
    <property type="entry name" value="Pept_C1"/>
    <property type="match status" value="1"/>
</dbReference>
<dbReference type="SUPFAM" id="SSF54001">
    <property type="entry name" value="Cysteine proteinases"/>
    <property type="match status" value="1"/>
</dbReference>
<dbReference type="Gene3D" id="3.90.70.10">
    <property type="entry name" value="Cysteine proteinases"/>
    <property type="match status" value="1"/>
</dbReference>
<sequence length="225" mass="26079">MFLLVCTEHISTIEEFLATPIPKEAHELTGQALVDYVNQRQPFFEASLSPLSKQERQWRLMKLKYLEKPDELRKKHMQNEAASLDLNTTDLPERCEGGYPIAAWKYIINEGVCSGGRYGEKDACKPYAFHPCGRHTNQTYYGECPKDHLYRTPKCKPYCQFGYGKRYKSDKVYGQFANYVYGEPNIQREIMTNGPVQAAFAVFEDFVHYKSGIYVVRCFLKMAYS</sequence>
<feature type="domain" description="Peptidase C1A papain C-terminal" evidence="1">
    <location>
        <begin position="33"/>
        <end position="223"/>
    </location>
</feature>
<proteinExistence type="predicted"/>
<evidence type="ECO:0000259" key="1">
    <source>
        <dbReference type="SMART" id="SM00645"/>
    </source>
</evidence>
<gene>
    <name evidence="2" type="ORF">HPBE_LOCUS15614</name>
</gene>
<accession>A0A3P8B8X5</accession>